<dbReference type="GO" id="GO:0003677">
    <property type="term" value="F:DNA binding"/>
    <property type="evidence" value="ECO:0007669"/>
    <property type="project" value="InterPro"/>
</dbReference>
<dbReference type="Pfam" id="PF08281">
    <property type="entry name" value="Sigma70_r4_2"/>
    <property type="match status" value="1"/>
</dbReference>
<protein>
    <submittedName>
        <fullName evidence="7">RNA polymerase subunit sigma</fullName>
    </submittedName>
</protein>
<sequence>MPSDVFLVKKAKKGDKEAFVQLFKIYENVLYNTARRFLNNQEDIADCLQDTALTAYKNIENLQKPEYFNSWIYRILINNCKKILKMRKQENFWIEYGEEKEGMVESIELRQMLQNLDIKYRIPLILYYYNGFSIKEISSILSEPVNTVKTHLARGKKLLRIEDVKEGKNGYL</sequence>
<reference evidence="7 8" key="1">
    <citation type="journal article" date="2017" name="BMC Microbiol.">
        <title>Comparative genomics of Enterococcus spp. isolated from bovine feces.</title>
        <authorList>
            <person name="Beukers A.G."/>
            <person name="Zaheer R."/>
            <person name="Goji N."/>
            <person name="Amoako K.K."/>
            <person name="Chaves A.V."/>
            <person name="Ward M.P."/>
            <person name="McAllister T.A."/>
        </authorList>
    </citation>
    <scope>NUCLEOTIDE SEQUENCE [LARGE SCALE GENOMIC DNA]</scope>
    <source>
        <strain evidence="7 8">F1129D 143</strain>
    </source>
</reference>
<accession>A0A1V8YKQ1</accession>
<evidence type="ECO:0000259" key="6">
    <source>
        <dbReference type="Pfam" id="PF08281"/>
    </source>
</evidence>
<dbReference type="GO" id="GO:0016987">
    <property type="term" value="F:sigma factor activity"/>
    <property type="evidence" value="ECO:0007669"/>
    <property type="project" value="UniProtKB-KW"/>
</dbReference>
<dbReference type="InterPro" id="IPR036388">
    <property type="entry name" value="WH-like_DNA-bd_sf"/>
</dbReference>
<evidence type="ECO:0000313" key="8">
    <source>
        <dbReference type="Proteomes" id="UP000192477"/>
    </source>
</evidence>
<dbReference type="Proteomes" id="UP000192477">
    <property type="component" value="Unassembled WGS sequence"/>
</dbReference>
<dbReference type="SUPFAM" id="SSF88659">
    <property type="entry name" value="Sigma3 and sigma4 domains of RNA polymerase sigma factors"/>
    <property type="match status" value="1"/>
</dbReference>
<dbReference type="STRING" id="112904.BH747_12290"/>
<dbReference type="PANTHER" id="PTHR43133:SF51">
    <property type="entry name" value="RNA POLYMERASE SIGMA FACTOR"/>
    <property type="match status" value="1"/>
</dbReference>
<dbReference type="RefSeq" id="WP_081184847.1">
    <property type="nucleotide sequence ID" value="NZ_MJEA01000018.1"/>
</dbReference>
<proteinExistence type="inferred from homology"/>
<dbReference type="InterPro" id="IPR007627">
    <property type="entry name" value="RNA_pol_sigma70_r2"/>
</dbReference>
<dbReference type="CDD" id="cd06171">
    <property type="entry name" value="Sigma70_r4"/>
    <property type="match status" value="1"/>
</dbReference>
<organism evidence="7 8">
    <name type="scientific">Enterococcus villorum</name>
    <dbReference type="NCBI Taxonomy" id="112904"/>
    <lineage>
        <taxon>Bacteria</taxon>
        <taxon>Bacillati</taxon>
        <taxon>Bacillota</taxon>
        <taxon>Bacilli</taxon>
        <taxon>Lactobacillales</taxon>
        <taxon>Enterococcaceae</taxon>
        <taxon>Enterococcus</taxon>
    </lineage>
</organism>
<feature type="domain" description="RNA polymerase sigma-70 region 2" evidence="5">
    <location>
        <begin position="22"/>
        <end position="86"/>
    </location>
</feature>
<dbReference type="InterPro" id="IPR013325">
    <property type="entry name" value="RNA_pol_sigma_r2"/>
</dbReference>
<comment type="caution">
    <text evidence="7">The sequence shown here is derived from an EMBL/GenBank/DDBJ whole genome shotgun (WGS) entry which is preliminary data.</text>
</comment>
<dbReference type="AlphaFoldDB" id="A0A1V8YKQ1"/>
<dbReference type="GO" id="GO:0006352">
    <property type="term" value="P:DNA-templated transcription initiation"/>
    <property type="evidence" value="ECO:0007669"/>
    <property type="project" value="InterPro"/>
</dbReference>
<evidence type="ECO:0000256" key="4">
    <source>
        <dbReference type="ARBA" id="ARBA00023163"/>
    </source>
</evidence>
<dbReference type="InterPro" id="IPR013249">
    <property type="entry name" value="RNA_pol_sigma70_r4_t2"/>
</dbReference>
<keyword evidence="2" id="KW-0805">Transcription regulation</keyword>
<name>A0A1V8YKQ1_9ENTE</name>
<evidence type="ECO:0000313" key="7">
    <source>
        <dbReference type="EMBL" id="OQO68277.1"/>
    </source>
</evidence>
<dbReference type="OrthoDB" id="9782703at2"/>
<evidence type="ECO:0000256" key="3">
    <source>
        <dbReference type="ARBA" id="ARBA00023082"/>
    </source>
</evidence>
<dbReference type="PANTHER" id="PTHR43133">
    <property type="entry name" value="RNA POLYMERASE ECF-TYPE SIGMA FACTO"/>
    <property type="match status" value="1"/>
</dbReference>
<evidence type="ECO:0000256" key="1">
    <source>
        <dbReference type="ARBA" id="ARBA00010641"/>
    </source>
</evidence>
<gene>
    <name evidence="7" type="ORF">BH747_12290</name>
</gene>
<dbReference type="Gene3D" id="1.10.10.10">
    <property type="entry name" value="Winged helix-like DNA-binding domain superfamily/Winged helix DNA-binding domain"/>
    <property type="match status" value="1"/>
</dbReference>
<dbReference type="Gene3D" id="1.10.1740.10">
    <property type="match status" value="1"/>
</dbReference>
<dbReference type="Pfam" id="PF04542">
    <property type="entry name" value="Sigma70_r2"/>
    <property type="match status" value="1"/>
</dbReference>
<comment type="similarity">
    <text evidence="1">Belongs to the sigma-70 factor family. ECF subfamily.</text>
</comment>
<dbReference type="NCBIfam" id="TIGR02937">
    <property type="entry name" value="sigma70-ECF"/>
    <property type="match status" value="1"/>
</dbReference>
<dbReference type="InterPro" id="IPR013324">
    <property type="entry name" value="RNA_pol_sigma_r3/r4-like"/>
</dbReference>
<feature type="domain" description="RNA polymerase sigma factor 70 region 4 type 2" evidence="6">
    <location>
        <begin position="108"/>
        <end position="159"/>
    </location>
</feature>
<dbReference type="SUPFAM" id="SSF88946">
    <property type="entry name" value="Sigma2 domain of RNA polymerase sigma factors"/>
    <property type="match status" value="1"/>
</dbReference>
<dbReference type="EMBL" id="MJEA01000018">
    <property type="protein sequence ID" value="OQO68277.1"/>
    <property type="molecule type" value="Genomic_DNA"/>
</dbReference>
<keyword evidence="4" id="KW-0804">Transcription</keyword>
<dbReference type="InterPro" id="IPR014284">
    <property type="entry name" value="RNA_pol_sigma-70_dom"/>
</dbReference>
<evidence type="ECO:0000256" key="2">
    <source>
        <dbReference type="ARBA" id="ARBA00023015"/>
    </source>
</evidence>
<dbReference type="InterPro" id="IPR039425">
    <property type="entry name" value="RNA_pol_sigma-70-like"/>
</dbReference>
<keyword evidence="3" id="KW-0731">Sigma factor</keyword>
<evidence type="ECO:0000259" key="5">
    <source>
        <dbReference type="Pfam" id="PF04542"/>
    </source>
</evidence>